<sequence>MPTQAKRPVVHSHVVQKRSGNIVRDAVSILSTKSDEGEIPLVLVPSHRSTLSMLLTVPTGVFCLLQKFGQDLGEIEPGLHILPSYYRIAYVVSKQACSYDAPVRECPTSDDVRVNIDVVVVFRIVDASQFIYKLGVKNFDDYLSGTVDESIRVLVRQQDHKTVYELRGEKAEAMLANLNEKFKDYGVAFTAVKIVSVWLPTDLQQALEDTTKMSKAMEKMKRKNEFEMMQIRQESEMKIEQIKRTSEQEIVKQQGKKKRCELQFEQDSVKAEQDGKVALIRAEGKAEVLNHEVMASLNRTKTESETHRVEQIAKAEADATALRLKADLDYEKVLIEASWQEEAMICDAAATKHEASAEKEMSRSYVAKRKHDMDLREKTILQNLAATGNFNLVGTSGDKGADGKSLHHVDPSVTRARSCPAELVPAWRPRAALREALADDCGPHGLCVDIGLLPEAWICQRGTQCAPPTLAAARAGASPRRAPSAARRRSLARSFCRWPAGPGWLGTAAPSPPRSLAAGAPASGLSVAPSDSLEHGCVNKLLEAHADLHMSRATVAHSNLGGRGPDGGEANLRFTGLGTVGDAHIDLVVTATSEYAPGDNYEYDLSNGLSGNFGMISVPICQSVDLLFTFVDNATGHPYELDAFDMTFFDLDAGSRLPSMFSEESSSSATGTATPCPTSRCTLTRCSTMVVSWRRVRSSWRRPRRRPHDPHRRAAVALDRGVLQAQEATVRITTSVPCIFPVRGRRKFLWAFESAAAPPLPPCPAPEPVVGGVPSEYYVQEVCDMGYSIDGSGDPAYGFYNTACNGDALEPAPQCVPVSCGMPPLKANMVASDPERELFFRDVVTYTCGEGHSLDGTASGQTHQSLLCLTSGMLEREQPCKLVECEVPQMGNSSVQDMAYQLAPGSSLCPQKHRVSDIRACKAALDHLGLADELAEVDTEGPGGCSVQDHRGYWRAASPGTVLEGAAPVCQRGATYYLEHAVYRCVHGFSFDASDPDKTTVSRKCIANGQLEDLPPERQACVPVRCGQPPRVAGASYEDRTYAFGERVTYTCDEDKTVDGTLRGRTSFSVDCESSGRFSQAVTRACVEPVFSVGGTVADARTFAPVAGAKVSVGVGRSVWTNEMGRFLAHGVGIGRNLVVVSREGYEDTERNLTITSEFGHSHVAGNFLADVLLFPALKEGDYRVTLHWEKAHDLDLHLADLSSTDGPGAHLSWKQPVAAVAGLSAGMGADVTQTNGTEYALLDDVPGNCRGLRECRTRIAVRVHSTTEACVAPKGPPYVLDTCFLNAVVTVTDHTGKRAEYWAGGTQGLWWTVFVLDGVSGTLYACHDADCAGAPGGGAPTARGAAAARLLA</sequence>
<dbReference type="SMART" id="SM00244">
    <property type="entry name" value="PHB"/>
    <property type="match status" value="1"/>
</dbReference>
<accession>A0ABN9VPP1</accession>
<dbReference type="InterPro" id="IPR036013">
    <property type="entry name" value="Band_7/SPFH_dom_sf"/>
</dbReference>
<organism evidence="3 4">
    <name type="scientific">Prorocentrum cordatum</name>
    <dbReference type="NCBI Taxonomy" id="2364126"/>
    <lineage>
        <taxon>Eukaryota</taxon>
        <taxon>Sar</taxon>
        <taxon>Alveolata</taxon>
        <taxon>Dinophyceae</taxon>
        <taxon>Prorocentrales</taxon>
        <taxon>Prorocentraceae</taxon>
        <taxon>Prorocentrum</taxon>
    </lineage>
</organism>
<dbReference type="Pfam" id="PF01145">
    <property type="entry name" value="Band_7"/>
    <property type="match status" value="1"/>
</dbReference>
<dbReference type="SMART" id="SM00032">
    <property type="entry name" value="CCP"/>
    <property type="match status" value="2"/>
</dbReference>
<feature type="domain" description="Sushi" evidence="2">
    <location>
        <begin position="1024"/>
        <end position="1088"/>
    </location>
</feature>
<name>A0ABN9VPP1_9DINO</name>
<evidence type="ECO:0000259" key="2">
    <source>
        <dbReference type="PROSITE" id="PS50923"/>
    </source>
</evidence>
<keyword evidence="1" id="KW-1015">Disulfide bond</keyword>
<dbReference type="InterPro" id="IPR013784">
    <property type="entry name" value="Carb-bd-like_fold"/>
</dbReference>
<dbReference type="SUPFAM" id="SSF57535">
    <property type="entry name" value="Complement control module/SCR domain"/>
    <property type="match status" value="2"/>
</dbReference>
<dbReference type="Gene3D" id="2.60.40.1120">
    <property type="entry name" value="Carboxypeptidase-like, regulatory domain"/>
    <property type="match status" value="1"/>
</dbReference>
<evidence type="ECO:0000313" key="3">
    <source>
        <dbReference type="EMBL" id="CAK0875381.1"/>
    </source>
</evidence>
<reference evidence="3" key="1">
    <citation type="submission" date="2023-10" db="EMBL/GenBank/DDBJ databases">
        <authorList>
            <person name="Chen Y."/>
            <person name="Shah S."/>
            <person name="Dougan E. K."/>
            <person name="Thang M."/>
            <person name="Chan C."/>
        </authorList>
    </citation>
    <scope>NUCLEOTIDE SEQUENCE [LARGE SCALE GENOMIC DNA]</scope>
</reference>
<evidence type="ECO:0000256" key="1">
    <source>
        <dbReference type="ARBA" id="ARBA00023157"/>
    </source>
</evidence>
<dbReference type="InterPro" id="IPR050710">
    <property type="entry name" value="Band7/mec-2_domain"/>
</dbReference>
<dbReference type="InterPro" id="IPR035976">
    <property type="entry name" value="Sushi/SCR/CCP_sf"/>
</dbReference>
<dbReference type="PANTHER" id="PTHR43327">
    <property type="entry name" value="STOMATIN-LIKE PROTEIN 2, MITOCHONDRIAL"/>
    <property type="match status" value="1"/>
</dbReference>
<dbReference type="InterPro" id="IPR001107">
    <property type="entry name" value="Band_7"/>
</dbReference>
<dbReference type="Gene3D" id="3.30.479.30">
    <property type="entry name" value="Band 7 domain"/>
    <property type="match status" value="1"/>
</dbReference>
<dbReference type="PROSITE" id="PS50923">
    <property type="entry name" value="SUSHI"/>
    <property type="match status" value="1"/>
</dbReference>
<dbReference type="EMBL" id="CAUYUJ010017505">
    <property type="protein sequence ID" value="CAK0875381.1"/>
    <property type="molecule type" value="Genomic_DNA"/>
</dbReference>
<keyword evidence="4" id="KW-1185">Reference proteome</keyword>
<dbReference type="SUPFAM" id="SSF49452">
    <property type="entry name" value="Starch-binding domain-like"/>
    <property type="match status" value="1"/>
</dbReference>
<proteinExistence type="predicted"/>
<gene>
    <name evidence="3" type="ORF">PCOR1329_LOCUS60062</name>
</gene>
<dbReference type="SUPFAM" id="SSF117892">
    <property type="entry name" value="Band 7/SPFH domain"/>
    <property type="match status" value="1"/>
</dbReference>
<protein>
    <recommendedName>
        <fullName evidence="2">Sushi domain-containing protein</fullName>
    </recommendedName>
</protein>
<dbReference type="Gene3D" id="2.10.70.10">
    <property type="entry name" value="Complement Module, domain 1"/>
    <property type="match status" value="2"/>
</dbReference>
<dbReference type="Proteomes" id="UP001189429">
    <property type="component" value="Unassembled WGS sequence"/>
</dbReference>
<dbReference type="InterPro" id="IPR000436">
    <property type="entry name" value="Sushi_SCR_CCP_dom"/>
</dbReference>
<dbReference type="CDD" id="cd00033">
    <property type="entry name" value="CCP"/>
    <property type="match status" value="1"/>
</dbReference>
<dbReference type="PANTHER" id="PTHR43327:SF8">
    <property type="entry name" value="BAND 7 DOMAIN-CONTAINING PROTEIN"/>
    <property type="match status" value="1"/>
</dbReference>
<comment type="caution">
    <text evidence="3">The sequence shown here is derived from an EMBL/GenBank/DDBJ whole genome shotgun (WGS) entry which is preliminary data.</text>
</comment>
<dbReference type="Pfam" id="PF13620">
    <property type="entry name" value="CarboxypepD_reg"/>
    <property type="match status" value="1"/>
</dbReference>
<evidence type="ECO:0000313" key="4">
    <source>
        <dbReference type="Proteomes" id="UP001189429"/>
    </source>
</evidence>